<protein>
    <submittedName>
        <fullName evidence="4">Glycoside hydrolase family 95 protein</fullName>
    </submittedName>
</protein>
<dbReference type="Pfam" id="PF21307">
    <property type="entry name" value="Glyco_hydro_95_C"/>
    <property type="match status" value="1"/>
</dbReference>
<dbReference type="Gene3D" id="2.70.98.50">
    <property type="entry name" value="putative glycoside hydrolase family protein from bacillus halodurans"/>
    <property type="match status" value="1"/>
</dbReference>
<evidence type="ECO:0000259" key="2">
    <source>
        <dbReference type="Pfam" id="PF21307"/>
    </source>
</evidence>
<dbReference type="PIRSF" id="PIRSF007663">
    <property type="entry name" value="UCP007663"/>
    <property type="match status" value="1"/>
</dbReference>
<dbReference type="PANTHER" id="PTHR31084">
    <property type="entry name" value="ALPHA-L-FUCOSIDASE 2"/>
    <property type="match status" value="1"/>
</dbReference>
<dbReference type="InterPro" id="IPR049053">
    <property type="entry name" value="AFCA-like_C"/>
</dbReference>
<dbReference type="InterPro" id="IPR054363">
    <property type="entry name" value="GH95_cat"/>
</dbReference>
<feature type="domain" description="Glycosyl hydrolase family 95 N-terminal" evidence="1">
    <location>
        <begin position="54"/>
        <end position="289"/>
    </location>
</feature>
<dbReference type="InterPro" id="IPR013780">
    <property type="entry name" value="Glyco_hydro_b"/>
</dbReference>
<dbReference type="InterPro" id="IPR008928">
    <property type="entry name" value="6-hairpin_glycosidase_sf"/>
</dbReference>
<name>A0ABX1BRE6_9ACTN</name>
<sequence length="810" mass="87438">MTVMDRRHFLTLSTTVGAGAAGIVPSGTAHAAPATGPGAGPGEAAPAAAGDLTLWYPRPAGEWLQALPIGNGRLGAMVFGGSDTEQLQLNEDTVWAGGPYDHANPKGRAALPEIRRRVFAGQWESAQSLINSDFLGIPVGQLMYQTVGNLRLTLGSGAVTNYRRQLDLDTAIASVQYTRGGVTHTRETFASHPDQVIVVRLTASSPGAVSFTAAFDSPQRVTASSPDRITTAIDGTTETREGVTGRVRFRALARAQADGGTVTSDNGTLRVNGANSVTLLISIGTSYTTYQNVTGDHAARAADPLNAAASRSYDQLRERHVTDHQRLFRRVDLDLGRTSAADRPTDERVRNFASAGDRQLVTLHFQYGRYLLIASSRPGTQPANLQGIWNDSLLPPWDSKYTININTEMNYWPAPVTNLVECWEPIFDLLTDLAVSGARTAQTQYGAGGWVTHHNTDAWRGTAPVDGAFWGMWPTGGAWLATAIWDHYLFTGDRDALRRRYPVLRGAVRFFLDSLVTDPSTGHLVTCPSVSPENAHHPNASVCAGPTMDNQILRDLFDGFVQASELLGENGDAGLRTDTRNARAKLPPMKVGSRGQLQEWQQDWDAGAPEQGHRHVSHLYGLHPSNQITRRSTPDLFAAARRTLEQRGDDGTGWSLAWKINFWARLEDGARSYKLLSDLLTPARTAPNLFDLHPPFQIDGNFGATAGVTEWLLQSHAGELHLLPALPTALPDGSVRGLLARGGYEVDLTWGGRALRTADLRARVGGQVKVRSAAQLQVTSGGNPVSVQRPEQGVAVFTTQAGAAYRLTPG</sequence>
<evidence type="ECO:0000313" key="4">
    <source>
        <dbReference type="EMBL" id="NJQ00306.1"/>
    </source>
</evidence>
<feature type="domain" description="Alpha fucosidase A-like C-terminal" evidence="2">
    <location>
        <begin position="714"/>
        <end position="807"/>
    </location>
</feature>
<keyword evidence="4" id="KW-0378">Hydrolase</keyword>
<dbReference type="Pfam" id="PF22124">
    <property type="entry name" value="Glyco_hydro_95_cat"/>
    <property type="match status" value="1"/>
</dbReference>
<dbReference type="InterPro" id="IPR006311">
    <property type="entry name" value="TAT_signal"/>
</dbReference>
<dbReference type="InterPro" id="IPR012341">
    <property type="entry name" value="6hp_glycosidase-like_sf"/>
</dbReference>
<dbReference type="GO" id="GO:0016787">
    <property type="term" value="F:hydrolase activity"/>
    <property type="evidence" value="ECO:0007669"/>
    <property type="project" value="UniProtKB-KW"/>
</dbReference>
<dbReference type="SUPFAM" id="SSF48208">
    <property type="entry name" value="Six-hairpin glycosidases"/>
    <property type="match status" value="1"/>
</dbReference>
<organism evidence="4 5">
    <name type="scientific">Streptomyces zingiberis</name>
    <dbReference type="NCBI Taxonomy" id="2053010"/>
    <lineage>
        <taxon>Bacteria</taxon>
        <taxon>Bacillati</taxon>
        <taxon>Actinomycetota</taxon>
        <taxon>Actinomycetes</taxon>
        <taxon>Kitasatosporales</taxon>
        <taxon>Streptomycetaceae</taxon>
        <taxon>Streptomyces</taxon>
    </lineage>
</organism>
<dbReference type="EMBL" id="JAATEN010000004">
    <property type="protein sequence ID" value="NJQ00306.1"/>
    <property type="molecule type" value="Genomic_DNA"/>
</dbReference>
<evidence type="ECO:0000259" key="1">
    <source>
        <dbReference type="Pfam" id="PF14498"/>
    </source>
</evidence>
<gene>
    <name evidence="4" type="ORF">HCK00_07095</name>
</gene>
<dbReference type="Pfam" id="PF14498">
    <property type="entry name" value="Glyco_hyd_65N_2"/>
    <property type="match status" value="1"/>
</dbReference>
<proteinExistence type="predicted"/>
<reference evidence="4 5" key="1">
    <citation type="submission" date="2020-03" db="EMBL/GenBank/DDBJ databases">
        <title>WGS of actinomycetes isolated from Thailand.</title>
        <authorList>
            <person name="Thawai C."/>
        </authorList>
    </citation>
    <scope>NUCLEOTIDE SEQUENCE [LARGE SCALE GENOMIC DNA]</scope>
    <source>
        <strain evidence="4 5">PLAI 1-29</strain>
    </source>
</reference>
<dbReference type="InterPro" id="IPR027414">
    <property type="entry name" value="GH95_N_dom"/>
</dbReference>
<keyword evidence="5" id="KW-1185">Reference proteome</keyword>
<comment type="caution">
    <text evidence="4">The sequence shown here is derived from an EMBL/GenBank/DDBJ whole genome shotgun (WGS) entry which is preliminary data.</text>
</comment>
<dbReference type="InterPro" id="IPR016518">
    <property type="entry name" value="Alpha-L-fucosidase"/>
</dbReference>
<evidence type="ECO:0000259" key="3">
    <source>
        <dbReference type="Pfam" id="PF22124"/>
    </source>
</evidence>
<dbReference type="Gene3D" id="1.50.10.10">
    <property type="match status" value="1"/>
</dbReference>
<dbReference type="Proteomes" id="UP000695264">
    <property type="component" value="Unassembled WGS sequence"/>
</dbReference>
<dbReference type="PROSITE" id="PS51318">
    <property type="entry name" value="TAT"/>
    <property type="match status" value="1"/>
</dbReference>
<dbReference type="PANTHER" id="PTHR31084:SF0">
    <property type="entry name" value="ALPHA-L-FUCOSIDASE 2"/>
    <property type="match status" value="1"/>
</dbReference>
<accession>A0ABX1BRE6</accession>
<evidence type="ECO:0000313" key="5">
    <source>
        <dbReference type="Proteomes" id="UP000695264"/>
    </source>
</evidence>
<feature type="domain" description="Glycosyl hydrolase family 95 catalytic" evidence="3">
    <location>
        <begin position="312"/>
        <end position="712"/>
    </location>
</feature>
<dbReference type="Gene3D" id="2.60.40.1180">
    <property type="entry name" value="Golgi alpha-mannosidase II"/>
    <property type="match status" value="1"/>
</dbReference>